<protein>
    <submittedName>
        <fullName evidence="1">Uncharacterized protein</fullName>
    </submittedName>
</protein>
<gene>
    <name evidence="1" type="ORF">SV7mr_01600</name>
</gene>
<keyword evidence="2" id="KW-1185">Reference proteome</keyword>
<accession>A0A517SNH2</accession>
<dbReference type="EMBL" id="CP036272">
    <property type="protein sequence ID" value="QDT57677.1"/>
    <property type="molecule type" value="Genomic_DNA"/>
</dbReference>
<reference evidence="1 2" key="1">
    <citation type="submission" date="2019-02" db="EMBL/GenBank/DDBJ databases">
        <title>Deep-cultivation of Planctomycetes and their phenomic and genomic characterization uncovers novel biology.</title>
        <authorList>
            <person name="Wiegand S."/>
            <person name="Jogler M."/>
            <person name="Boedeker C."/>
            <person name="Pinto D."/>
            <person name="Vollmers J."/>
            <person name="Rivas-Marin E."/>
            <person name="Kohn T."/>
            <person name="Peeters S.H."/>
            <person name="Heuer A."/>
            <person name="Rast P."/>
            <person name="Oberbeckmann S."/>
            <person name="Bunk B."/>
            <person name="Jeske O."/>
            <person name="Meyerdierks A."/>
            <person name="Storesund J.E."/>
            <person name="Kallscheuer N."/>
            <person name="Luecker S."/>
            <person name="Lage O.M."/>
            <person name="Pohl T."/>
            <person name="Merkel B.J."/>
            <person name="Hornburger P."/>
            <person name="Mueller R.-W."/>
            <person name="Bruemmer F."/>
            <person name="Labrenz M."/>
            <person name="Spormann A.M."/>
            <person name="Op den Camp H."/>
            <person name="Overmann J."/>
            <person name="Amann R."/>
            <person name="Jetten M.S.M."/>
            <person name="Mascher T."/>
            <person name="Medema M.H."/>
            <person name="Devos D.P."/>
            <person name="Kaster A.-K."/>
            <person name="Ovreas L."/>
            <person name="Rohde M."/>
            <person name="Galperin M.Y."/>
            <person name="Jogler C."/>
        </authorList>
    </citation>
    <scope>NUCLEOTIDE SEQUENCE [LARGE SCALE GENOMIC DNA]</scope>
    <source>
        <strain evidence="1 2">SV_7m_r</strain>
    </source>
</reference>
<sequence>MIVESVSLAVSHECYASRRSNQPLKCGQPHLFRQRSARLVKRTLPLRVVLSQLRRFAASLRWMGRIQRLGQRHDLLRC</sequence>
<proteinExistence type="predicted"/>
<evidence type="ECO:0000313" key="2">
    <source>
        <dbReference type="Proteomes" id="UP000315003"/>
    </source>
</evidence>
<organism evidence="1 2">
    <name type="scientific">Stieleria bergensis</name>
    <dbReference type="NCBI Taxonomy" id="2528025"/>
    <lineage>
        <taxon>Bacteria</taxon>
        <taxon>Pseudomonadati</taxon>
        <taxon>Planctomycetota</taxon>
        <taxon>Planctomycetia</taxon>
        <taxon>Pirellulales</taxon>
        <taxon>Pirellulaceae</taxon>
        <taxon>Stieleria</taxon>
    </lineage>
</organism>
<dbReference type="Proteomes" id="UP000315003">
    <property type="component" value="Chromosome"/>
</dbReference>
<name>A0A517SNH2_9BACT</name>
<dbReference type="AlphaFoldDB" id="A0A517SNH2"/>
<evidence type="ECO:0000313" key="1">
    <source>
        <dbReference type="EMBL" id="QDT57677.1"/>
    </source>
</evidence>